<comment type="caution">
    <text evidence="3">The sequence shown here is derived from an EMBL/GenBank/DDBJ whole genome shotgun (WGS) entry which is preliminary data.</text>
</comment>
<evidence type="ECO:0008006" key="5">
    <source>
        <dbReference type="Google" id="ProtNLM"/>
    </source>
</evidence>
<organism evidence="3 4">
    <name type="scientific">Pelagibius litoralis</name>
    <dbReference type="NCBI Taxonomy" id="374515"/>
    <lineage>
        <taxon>Bacteria</taxon>
        <taxon>Pseudomonadati</taxon>
        <taxon>Pseudomonadota</taxon>
        <taxon>Alphaproteobacteria</taxon>
        <taxon>Rhodospirillales</taxon>
        <taxon>Rhodovibrionaceae</taxon>
        <taxon>Pelagibius</taxon>
    </lineage>
</organism>
<keyword evidence="1" id="KW-0472">Membrane</keyword>
<dbReference type="AlphaFoldDB" id="A0A967EWZ8"/>
<keyword evidence="1" id="KW-1133">Transmembrane helix</keyword>
<keyword evidence="4" id="KW-1185">Reference proteome</keyword>
<accession>A0A967EWZ8</accession>
<evidence type="ECO:0000313" key="4">
    <source>
        <dbReference type="Proteomes" id="UP000761264"/>
    </source>
</evidence>
<protein>
    <recommendedName>
        <fullName evidence="5">Holin</fullName>
    </recommendedName>
</protein>
<name>A0A967EWZ8_9PROT</name>
<keyword evidence="2" id="KW-0732">Signal</keyword>
<feature type="chain" id="PRO_5037375477" description="Holin" evidence="2">
    <location>
        <begin position="23"/>
        <end position="53"/>
    </location>
</feature>
<sequence length="53" mass="5175">MFTAYDKAAAAAIGAAVTSVIAAVTTLDPDVVGAAGTLVTAGLVWLVPNKTAE</sequence>
<dbReference type="RefSeq" id="WP_167220285.1">
    <property type="nucleotide sequence ID" value="NZ_JAAQPH010000001.1"/>
</dbReference>
<feature type="transmembrane region" description="Helical" evidence="1">
    <location>
        <begin position="32"/>
        <end position="48"/>
    </location>
</feature>
<gene>
    <name evidence="3" type="ORF">HBA54_00060</name>
</gene>
<evidence type="ECO:0000313" key="3">
    <source>
        <dbReference type="EMBL" id="NIA66980.1"/>
    </source>
</evidence>
<proteinExistence type="predicted"/>
<evidence type="ECO:0000256" key="1">
    <source>
        <dbReference type="SAM" id="Phobius"/>
    </source>
</evidence>
<evidence type="ECO:0000256" key="2">
    <source>
        <dbReference type="SAM" id="SignalP"/>
    </source>
</evidence>
<reference evidence="3" key="1">
    <citation type="submission" date="2020-03" db="EMBL/GenBank/DDBJ databases">
        <title>Genome of Pelagibius litoralis DSM 21314T.</title>
        <authorList>
            <person name="Wang G."/>
        </authorList>
    </citation>
    <scope>NUCLEOTIDE SEQUENCE</scope>
    <source>
        <strain evidence="3">DSM 21314</strain>
    </source>
</reference>
<feature type="signal peptide" evidence="2">
    <location>
        <begin position="1"/>
        <end position="22"/>
    </location>
</feature>
<dbReference type="EMBL" id="JAAQPH010000001">
    <property type="protein sequence ID" value="NIA66980.1"/>
    <property type="molecule type" value="Genomic_DNA"/>
</dbReference>
<dbReference type="Proteomes" id="UP000761264">
    <property type="component" value="Unassembled WGS sequence"/>
</dbReference>
<keyword evidence="1" id="KW-0812">Transmembrane</keyword>